<protein>
    <submittedName>
        <fullName evidence="1 2">Uncharacterized protein</fullName>
    </submittedName>
</protein>
<sequence length="247" mass="27691">MNTFTHCPSCPSQWVARRKRGFEEARTTDVRNANVPWGVPVEGLKKFRFCGDGDCPDWVLAEIHSNLAQLTTDQLNELGEHTAKSILGADIPESDLSKIYAITKGSWDAPKGAIACLRFLLTSAARHRTDTAVFGTELQQLGLPKDHTATMCRLLGDYVQRIRATLRDNSLSVNQLDSFECSIPKNTIDCIQLKLGIQNEIVDGLPRKTSHTVNLNRNDALLLLNELKAVRDTMENYNFDKKYSDEK</sequence>
<reference evidence="1" key="2">
    <citation type="submission" date="2010-05" db="EMBL/GenBank/DDBJ databases">
        <authorList>
            <person name="Almeida L.G."/>
            <person name="Nicolas M.F."/>
            <person name="Souza R.C."/>
            <person name="Vasconcelos A.T.R."/>
        </authorList>
    </citation>
    <scope>NUCLEOTIDE SEQUENCE</scope>
</reference>
<dbReference type="PANTHER" id="PTHR16231">
    <property type="entry name" value="COMM DOMAIN-CONTAINING PROTEIN 4-8 FAMILY MEMBER"/>
    <property type="match status" value="1"/>
</dbReference>
<proteinExistence type="predicted"/>
<evidence type="ECO:0000313" key="1">
    <source>
        <dbReference type="EMBL" id="ETN59116.1"/>
    </source>
</evidence>
<reference evidence="1 3" key="1">
    <citation type="journal article" date="2010" name="BMC Genomics">
        <title>Combination of measures distinguishes pre-miRNAs from other stem-loops in the genome of the newly sequenced Anopheles darlingi.</title>
        <authorList>
            <person name="Mendes N.D."/>
            <person name="Freitas A.T."/>
            <person name="Vasconcelos A.T."/>
            <person name="Sagot M.F."/>
        </authorList>
    </citation>
    <scope>NUCLEOTIDE SEQUENCE</scope>
</reference>
<dbReference type="InterPro" id="IPR047155">
    <property type="entry name" value="COMMD4/6/7/8"/>
</dbReference>
<dbReference type="STRING" id="43151.W5J564"/>
<dbReference type="PANTHER" id="PTHR16231:SF4">
    <property type="entry name" value="COMM DOMAIN-CONTAINING PROTEIN 4"/>
    <property type="match status" value="1"/>
</dbReference>
<dbReference type="AlphaFoldDB" id="W5J564"/>
<dbReference type="OMA" id="RDCPDWL"/>
<name>W5J564_ANODA</name>
<dbReference type="eggNOG" id="ENOG502QSP3">
    <property type="taxonomic scope" value="Eukaryota"/>
</dbReference>
<evidence type="ECO:0000313" key="2">
    <source>
        <dbReference type="EnsemblMetazoa" id="ADAC009271-PA"/>
    </source>
</evidence>
<keyword evidence="3" id="KW-1185">Reference proteome</keyword>
<dbReference type="EMBL" id="ADMH02002101">
    <property type="protein sequence ID" value="ETN59116.1"/>
    <property type="molecule type" value="Genomic_DNA"/>
</dbReference>
<accession>W5J564</accession>
<dbReference type="VEuPathDB" id="VectorBase:ADAR2_011208"/>
<gene>
    <name evidence="1" type="ORF">AND_009271</name>
</gene>
<evidence type="ECO:0000313" key="3">
    <source>
        <dbReference type="Proteomes" id="UP000000673"/>
    </source>
</evidence>
<dbReference type="VEuPathDB" id="VectorBase:ADAC009271"/>
<reference evidence="1" key="3">
    <citation type="journal article" date="2013" name="Nucleic Acids Res.">
        <title>The genome of Anopheles darlingi, the main neotropical malaria vector.</title>
        <authorList>
            <person name="Marinotti O."/>
            <person name="Cerqueira G.C."/>
            <person name="de Almeida L.G."/>
            <person name="Ferro M.I."/>
            <person name="Loreto E.L."/>
            <person name="Zaha A."/>
            <person name="Teixeira S.M."/>
            <person name="Wespiser A.R."/>
            <person name="Almeida E Silva A."/>
            <person name="Schlindwein A.D."/>
            <person name="Pacheco A.C."/>
            <person name="Silva A.L."/>
            <person name="Graveley B.R."/>
            <person name="Walenz B.P."/>
            <person name="Lima Bde A."/>
            <person name="Ribeiro C.A."/>
            <person name="Nunes-Silva C.G."/>
            <person name="de Carvalho C.R."/>
            <person name="Soares C.M."/>
            <person name="de Menezes C.B."/>
            <person name="Matiolli C."/>
            <person name="Caffrey D."/>
            <person name="Araujo D.A."/>
            <person name="de Oliveira D.M."/>
            <person name="Golenbock D."/>
            <person name="Grisard E.C."/>
            <person name="Fantinatti-Garboggini F."/>
            <person name="de Carvalho F.M."/>
            <person name="Barcellos F.G."/>
            <person name="Prosdocimi F."/>
            <person name="May G."/>
            <person name="Azevedo Junior G.M."/>
            <person name="Guimaraes G.M."/>
            <person name="Goldman G.H."/>
            <person name="Padilha I.Q."/>
            <person name="Batista Jda S."/>
            <person name="Ferro J.A."/>
            <person name="Ribeiro J.M."/>
            <person name="Fietto J.L."/>
            <person name="Dabbas K.M."/>
            <person name="Cerdeira L."/>
            <person name="Agnez-Lima L.F."/>
            <person name="Brocchi M."/>
            <person name="de Carvalho M.O."/>
            <person name="Teixeira Mde M."/>
            <person name="Diniz Maia Mde M."/>
            <person name="Goldman M.H."/>
            <person name="Cruz Schneider M.P."/>
            <person name="Felipe M.S."/>
            <person name="Hungria M."/>
            <person name="Nicolas M.F."/>
            <person name="Pereira M."/>
            <person name="Montes M.A."/>
            <person name="Cantao M.E."/>
            <person name="Vincentz M."/>
            <person name="Rafael M.S."/>
            <person name="Silverman N."/>
            <person name="Stoco P.H."/>
            <person name="Souza R.C."/>
            <person name="Vicentini R."/>
            <person name="Gazzinelli R.T."/>
            <person name="Neves Rde O."/>
            <person name="Silva R."/>
            <person name="Astolfi-Filho S."/>
            <person name="Maciel T.E."/>
            <person name="Urmenyi T.P."/>
            <person name="Tadei W.P."/>
            <person name="Camargo E.P."/>
            <person name="de Vasconcelos A.T."/>
        </authorList>
    </citation>
    <scope>NUCLEOTIDE SEQUENCE</scope>
</reference>
<reference evidence="2" key="4">
    <citation type="submission" date="2015-06" db="UniProtKB">
        <authorList>
            <consortium name="EnsemblMetazoa"/>
        </authorList>
    </citation>
    <scope>IDENTIFICATION</scope>
</reference>
<dbReference type="EnsemblMetazoa" id="ADAC009271-RA">
    <property type="protein sequence ID" value="ADAC009271-PA"/>
    <property type="gene ID" value="ADAC009271"/>
</dbReference>
<dbReference type="Proteomes" id="UP000000673">
    <property type="component" value="Unassembled WGS sequence"/>
</dbReference>
<dbReference type="HOGENOM" id="CLU_095496_0_0_1"/>
<organism evidence="1">
    <name type="scientific">Anopheles darlingi</name>
    <name type="common">Mosquito</name>
    <dbReference type="NCBI Taxonomy" id="43151"/>
    <lineage>
        <taxon>Eukaryota</taxon>
        <taxon>Metazoa</taxon>
        <taxon>Ecdysozoa</taxon>
        <taxon>Arthropoda</taxon>
        <taxon>Hexapoda</taxon>
        <taxon>Insecta</taxon>
        <taxon>Pterygota</taxon>
        <taxon>Neoptera</taxon>
        <taxon>Endopterygota</taxon>
        <taxon>Diptera</taxon>
        <taxon>Nematocera</taxon>
        <taxon>Culicoidea</taxon>
        <taxon>Culicidae</taxon>
        <taxon>Anophelinae</taxon>
        <taxon>Anopheles</taxon>
    </lineage>
</organism>
<dbReference type="FunCoup" id="W5J564">
    <property type="interactions" value="277"/>
</dbReference>
<dbReference type="Pfam" id="PF21672">
    <property type="entry name" value="COMM_HN"/>
    <property type="match status" value="1"/>
</dbReference>